<protein>
    <submittedName>
        <fullName evidence="5">Tol-pal system protein YbgF</fullName>
    </submittedName>
</protein>
<dbReference type="InterPro" id="IPR011990">
    <property type="entry name" value="TPR-like_helical_dom_sf"/>
</dbReference>
<feature type="repeat" description="TPR" evidence="3">
    <location>
        <begin position="443"/>
        <end position="476"/>
    </location>
</feature>
<comment type="caution">
    <text evidence="5">The sequence shown here is derived from an EMBL/GenBank/DDBJ whole genome shotgun (WGS) entry which is preliminary data.</text>
</comment>
<keyword evidence="4" id="KW-0732">Signal</keyword>
<dbReference type="InterPro" id="IPR006597">
    <property type="entry name" value="Sel1-like"/>
</dbReference>
<evidence type="ECO:0000313" key="5">
    <source>
        <dbReference type="EMBL" id="TCS85486.1"/>
    </source>
</evidence>
<evidence type="ECO:0000256" key="4">
    <source>
        <dbReference type="SAM" id="SignalP"/>
    </source>
</evidence>
<feature type="repeat" description="TPR" evidence="3">
    <location>
        <begin position="519"/>
        <end position="552"/>
    </location>
</feature>
<feature type="chain" id="PRO_5020639205" evidence="4">
    <location>
        <begin position="25"/>
        <end position="1027"/>
    </location>
</feature>
<dbReference type="Proteomes" id="UP000295807">
    <property type="component" value="Unassembled WGS sequence"/>
</dbReference>
<dbReference type="Pfam" id="PF13432">
    <property type="entry name" value="TPR_16"/>
    <property type="match status" value="2"/>
</dbReference>
<evidence type="ECO:0000256" key="1">
    <source>
        <dbReference type="ARBA" id="ARBA00022737"/>
    </source>
</evidence>
<dbReference type="Pfam" id="PF13174">
    <property type="entry name" value="TPR_6"/>
    <property type="match status" value="5"/>
</dbReference>
<evidence type="ECO:0000256" key="3">
    <source>
        <dbReference type="PROSITE-ProRule" id="PRU00339"/>
    </source>
</evidence>
<accession>A0A4R3KNT9</accession>
<evidence type="ECO:0000256" key="2">
    <source>
        <dbReference type="ARBA" id="ARBA00022803"/>
    </source>
</evidence>
<sequence length="1027" mass="116455">MMQFRKKLFPLIFLFFASSYTLFAQQPAYYETNATFRKGLELFDHNQFASAAEMFRQVYTDKQVAGSTPAENGDITMMKADARYYEILCGLELGNRQSQEALLSFITDYPESEKTKSAMFHVGKLYYARKDYPQAIEWFSKVKENDLAGNDRAEYNFKMGISHLETGEDIRALGFFKKAQQPRNPYTNDATYYYAHVSFLKKDYDVSLREFEKLRDVPQYKDAYIYYKSQILLVLDKVDAAIALAEPAFENGRGSEYEAQLAKLLGSAYFNKGEYEKAVEYFGFFLNSTHAADQSSQDSYQIGYSYYKTGDYKNAIILLEPLVNGDDIWTQYAMYTLGDCFLKTDNKQNARAAFERASKLAHDEEIQQHALLQYAKLSYELGFNSFALTATQQYIERFPNSVYIDEARTVRGEVLLSSRNYAEALKVLESVRNKTRQSNELYQKVSYYRGAELFNEKKYEQAIELFKQAVYYSEDRNITALANYWAGEAYYELRYFSEAVANYRAFFANERAASTNVMPFAYYTAGYAYFQNDDFRQAAQHFQQYISSGGSEQGVINDARLRLADSRFVLKNYGQALDVYNSVIASGGSGVDYALYQKGMIEGLRGQNANKAGTLQGIISKYPESGYADDAQFEIGNTYLLEGNVAQATAEFNSLISRYPNSSRAPEAMMKLGLIQYNAGNDEAALATYKKVVSNYGSTAQRREAIQAIRNIYVEQGNAEAFLSYSKTVPNVNISTSEQDSISYQAAYSMYLKGDCEKGVATFSNYLSNFPQGQFTNDVHFYRAECLVRSNKHDEALSDFLYLAEQPKNQYSQRALVAASEIYITREDFVNVLPLLKTLEGDPEYQENQGFAIVNLMRAYNAQGNADSTFYYSQEVLKNEKASTNELNMAHLYAGKSYLARGEAARALEEFRAASKTAKTAVAAEAKYLEAQIQNTSGDYDASEKSCFEVINNMPNQDYWVARSFVLLADNYAKKGNIFQARSTLQSVIDNYQGDDDIVPSAKQKLEEINAADKAEEAAQDSTSNEN</sequence>
<proteinExistence type="predicted"/>
<dbReference type="SMART" id="SM00028">
    <property type="entry name" value="TPR"/>
    <property type="match status" value="12"/>
</dbReference>
<feature type="repeat" description="TPR" evidence="3">
    <location>
        <begin position="116"/>
        <end position="149"/>
    </location>
</feature>
<feature type="repeat" description="TPR" evidence="3">
    <location>
        <begin position="629"/>
        <end position="662"/>
    </location>
</feature>
<dbReference type="PANTHER" id="PTHR44186:SF1">
    <property type="entry name" value="BARDET-BIEDL SYNDROME 4 PROTEIN"/>
    <property type="match status" value="1"/>
</dbReference>
<dbReference type="EMBL" id="SMAD01000012">
    <property type="protein sequence ID" value="TCS85486.1"/>
    <property type="molecule type" value="Genomic_DNA"/>
</dbReference>
<dbReference type="InterPro" id="IPR019734">
    <property type="entry name" value="TPR_rpt"/>
</dbReference>
<keyword evidence="1" id="KW-0677">Repeat</keyword>
<name>A0A4R3KNT9_9SPHI</name>
<dbReference type="RefSeq" id="WP_132130200.1">
    <property type="nucleotide sequence ID" value="NZ_CP042432.1"/>
</dbReference>
<dbReference type="SUPFAM" id="SSF48452">
    <property type="entry name" value="TPR-like"/>
    <property type="match status" value="5"/>
</dbReference>
<dbReference type="SUPFAM" id="SSF81901">
    <property type="entry name" value="HCP-like"/>
    <property type="match status" value="1"/>
</dbReference>
<dbReference type="OrthoDB" id="9814448at2"/>
<dbReference type="PROSITE" id="PS50005">
    <property type="entry name" value="TPR"/>
    <property type="match status" value="4"/>
</dbReference>
<organism evidence="5 6">
    <name type="scientific">Anseongella ginsenosidimutans</name>
    <dbReference type="NCBI Taxonomy" id="496056"/>
    <lineage>
        <taxon>Bacteria</taxon>
        <taxon>Pseudomonadati</taxon>
        <taxon>Bacteroidota</taxon>
        <taxon>Sphingobacteriia</taxon>
        <taxon>Sphingobacteriales</taxon>
        <taxon>Sphingobacteriaceae</taxon>
        <taxon>Anseongella</taxon>
    </lineage>
</organism>
<gene>
    <name evidence="5" type="ORF">EDD80_11261</name>
</gene>
<keyword evidence="2 3" id="KW-0802">TPR repeat</keyword>
<dbReference type="SMART" id="SM00671">
    <property type="entry name" value="SEL1"/>
    <property type="match status" value="4"/>
</dbReference>
<evidence type="ECO:0000313" key="6">
    <source>
        <dbReference type="Proteomes" id="UP000295807"/>
    </source>
</evidence>
<dbReference type="PANTHER" id="PTHR44186">
    <property type="match status" value="1"/>
</dbReference>
<keyword evidence="6" id="KW-1185">Reference proteome</keyword>
<dbReference type="Gene3D" id="1.25.40.10">
    <property type="entry name" value="Tetratricopeptide repeat domain"/>
    <property type="match status" value="8"/>
</dbReference>
<reference evidence="5 6" key="1">
    <citation type="submission" date="2019-03" db="EMBL/GenBank/DDBJ databases">
        <title>Genomic Encyclopedia of Type Strains, Phase IV (KMG-IV): sequencing the most valuable type-strain genomes for metagenomic binning, comparative biology and taxonomic classification.</title>
        <authorList>
            <person name="Goeker M."/>
        </authorList>
    </citation>
    <scope>NUCLEOTIDE SEQUENCE [LARGE SCALE GENOMIC DNA]</scope>
    <source>
        <strain evidence="5 6">DSM 21100</strain>
    </source>
</reference>
<dbReference type="Pfam" id="PF13181">
    <property type="entry name" value="TPR_8"/>
    <property type="match status" value="1"/>
</dbReference>
<dbReference type="AlphaFoldDB" id="A0A4R3KNT9"/>
<feature type="signal peptide" evidence="4">
    <location>
        <begin position="1"/>
        <end position="24"/>
    </location>
</feature>